<reference evidence="14" key="1">
    <citation type="submission" date="2019-02" db="EMBL/GenBank/DDBJ databases">
        <authorList>
            <person name="Li S.-H."/>
        </authorList>
    </citation>
    <scope>NUCLEOTIDE SEQUENCE</scope>
    <source>
        <strain evidence="14">IMCC14734</strain>
    </source>
</reference>
<comment type="catalytic activity">
    <reaction evidence="11">
        <text>GTP + ATP = 3',3'-cGAMP + 2 diphosphate</text>
        <dbReference type="Rhea" id="RHEA:35647"/>
        <dbReference type="ChEBI" id="CHEBI:30616"/>
        <dbReference type="ChEBI" id="CHEBI:33019"/>
        <dbReference type="ChEBI" id="CHEBI:37565"/>
        <dbReference type="ChEBI" id="CHEBI:71501"/>
    </reaction>
    <physiologicalReaction direction="left-to-right" evidence="11">
        <dbReference type="Rhea" id="RHEA:35648"/>
    </physiologicalReaction>
</comment>
<evidence type="ECO:0000256" key="7">
    <source>
        <dbReference type="ARBA" id="ARBA00023080"/>
    </source>
</evidence>
<dbReference type="InterPro" id="IPR048446">
    <property type="entry name" value="DncV_C"/>
</dbReference>
<evidence type="ECO:0000256" key="10">
    <source>
        <dbReference type="ARBA" id="ARBA00044145"/>
    </source>
</evidence>
<name>A0ABT3TK74_9GAMM</name>
<evidence type="ECO:0000313" key="14">
    <source>
        <dbReference type="EMBL" id="MCX2982708.1"/>
    </source>
</evidence>
<evidence type="ECO:0000259" key="12">
    <source>
        <dbReference type="Pfam" id="PF21654"/>
    </source>
</evidence>
<dbReference type="EMBL" id="SHNN01000004">
    <property type="protein sequence ID" value="MCX2982708.1"/>
    <property type="molecule type" value="Genomic_DNA"/>
</dbReference>
<keyword evidence="7" id="KW-0546">Nucleotide metabolism</keyword>
<keyword evidence="5" id="KW-0067">ATP-binding</keyword>
<keyword evidence="6" id="KW-0460">Magnesium</keyword>
<proteinExistence type="predicted"/>
<dbReference type="Proteomes" id="UP001143362">
    <property type="component" value="Unassembled WGS sequence"/>
</dbReference>
<evidence type="ECO:0000313" key="15">
    <source>
        <dbReference type="Proteomes" id="UP001143362"/>
    </source>
</evidence>
<comment type="caution">
    <text evidence="14">The sequence shown here is derived from an EMBL/GenBank/DDBJ whole genome shotgun (WGS) entry which is preliminary data.</text>
</comment>
<evidence type="ECO:0000256" key="6">
    <source>
        <dbReference type="ARBA" id="ARBA00022842"/>
    </source>
</evidence>
<organism evidence="14 15">
    <name type="scientific">Candidatus Litorirhabdus singularis</name>
    <dbReference type="NCBI Taxonomy" id="2518993"/>
    <lineage>
        <taxon>Bacteria</taxon>
        <taxon>Pseudomonadati</taxon>
        <taxon>Pseudomonadota</taxon>
        <taxon>Gammaproteobacteria</taxon>
        <taxon>Cellvibrionales</taxon>
        <taxon>Halieaceae</taxon>
        <taxon>Candidatus Litorirhabdus</taxon>
    </lineage>
</organism>
<dbReference type="NCBIfam" id="NF041078">
    <property type="entry name" value="cGAS"/>
    <property type="match status" value="1"/>
</dbReference>
<keyword evidence="4" id="KW-0547">Nucleotide-binding</keyword>
<feature type="domain" description="Cyclic GMP-AMP synthase C-terminal" evidence="13">
    <location>
        <begin position="234"/>
        <end position="359"/>
    </location>
</feature>
<evidence type="ECO:0000256" key="9">
    <source>
        <dbReference type="ARBA" id="ARBA00023134"/>
    </source>
</evidence>
<evidence type="ECO:0000256" key="4">
    <source>
        <dbReference type="ARBA" id="ARBA00022741"/>
    </source>
</evidence>
<keyword evidence="2" id="KW-0548">Nucleotidyltransferase</keyword>
<evidence type="ECO:0000256" key="8">
    <source>
        <dbReference type="ARBA" id="ARBA00023118"/>
    </source>
</evidence>
<keyword evidence="8" id="KW-0051">Antiviral defense</keyword>
<gene>
    <name evidence="14" type="ORF">EYC98_17740</name>
</gene>
<keyword evidence="1" id="KW-0808">Transferase</keyword>
<dbReference type="Pfam" id="PF21654">
    <property type="entry name" value="DncV-like_NTFase"/>
    <property type="match status" value="1"/>
</dbReference>
<dbReference type="Pfam" id="PF21713">
    <property type="entry name" value="DncV_C"/>
    <property type="match status" value="1"/>
</dbReference>
<evidence type="ECO:0000256" key="2">
    <source>
        <dbReference type="ARBA" id="ARBA00022695"/>
    </source>
</evidence>
<keyword evidence="9" id="KW-0342">GTP-binding</keyword>
<accession>A0ABT3TK74</accession>
<evidence type="ECO:0000256" key="5">
    <source>
        <dbReference type="ARBA" id="ARBA00022840"/>
    </source>
</evidence>
<evidence type="ECO:0000256" key="3">
    <source>
        <dbReference type="ARBA" id="ARBA00022723"/>
    </source>
</evidence>
<evidence type="ECO:0000256" key="11">
    <source>
        <dbReference type="ARBA" id="ARBA00048304"/>
    </source>
</evidence>
<dbReference type="InterPro" id="IPR047805">
    <property type="entry name" value="GAMP_synthase"/>
</dbReference>
<feature type="domain" description="Cyclic GMP-AMP synthase DncV-like nucleotidyltransferase" evidence="12">
    <location>
        <begin position="74"/>
        <end position="163"/>
    </location>
</feature>
<evidence type="ECO:0000259" key="13">
    <source>
        <dbReference type="Pfam" id="PF21713"/>
    </source>
</evidence>
<evidence type="ECO:0000256" key="1">
    <source>
        <dbReference type="ARBA" id="ARBA00022679"/>
    </source>
</evidence>
<sequence length="399" mass="45592">MPKYDVSDLLVKRFQSDRFINELDVDDSQLALMKDARTKVRNTLKSAFTRAKSNDEYLCRMEETDRQVFQNIEPRFWPQGSFAYGTQNVPAQIPPQQLDLDDGVYLPLEAMRDRPIVNKEIFFSIVDEALKELAREQGWRFIEKNTCARLEISHDIHIDVPLYAIPVEKFDDLQKAAGRSTLKRSVLNESDDLSLRRMLAGEKVYLALRDTGHWVESDPIQIQAWFENEQIVFGERLTNVCRYLKAWRDNTWPSGGPTSIALMICTWEVFRDSDREFYSDSDALLQVVKALPEKLSVDVRNPVSEKEIIFPRNVSPEQIAEIIRAANQLSTDVVGALQQASSPIQVVDIFRLYWGDRFPRRPDWVSLAGAIAAAVVTSTPIDAQPEPEIGTMRSGHRSG</sequence>
<keyword evidence="15" id="KW-1185">Reference proteome</keyword>
<dbReference type="InterPro" id="IPR048445">
    <property type="entry name" value="DncV-like_NTFase"/>
</dbReference>
<protein>
    <recommendedName>
        <fullName evidence="10">Cyclic GMP-AMP synthase</fullName>
    </recommendedName>
</protein>
<dbReference type="RefSeq" id="WP_279246740.1">
    <property type="nucleotide sequence ID" value="NZ_SHNN01000004.1"/>
</dbReference>
<keyword evidence="3" id="KW-0479">Metal-binding</keyword>